<keyword evidence="2" id="KW-0813">Transport</keyword>
<feature type="transmembrane region" description="Helical" evidence="10">
    <location>
        <begin position="176"/>
        <end position="202"/>
    </location>
</feature>
<keyword evidence="13" id="KW-1185">Reference proteome</keyword>
<keyword evidence="4 10" id="KW-0812">Transmembrane</keyword>
<evidence type="ECO:0000256" key="5">
    <source>
        <dbReference type="ARBA" id="ARBA00022741"/>
    </source>
</evidence>
<keyword evidence="8 10" id="KW-0472">Membrane</keyword>
<keyword evidence="3" id="KW-1003">Cell membrane</keyword>
<keyword evidence="7 10" id="KW-1133">Transmembrane helix</keyword>
<evidence type="ECO:0000256" key="1">
    <source>
        <dbReference type="ARBA" id="ARBA00004651"/>
    </source>
</evidence>
<dbReference type="GO" id="GO:0005524">
    <property type="term" value="F:ATP binding"/>
    <property type="evidence" value="ECO:0007669"/>
    <property type="project" value="UniProtKB-KW"/>
</dbReference>
<evidence type="ECO:0000256" key="4">
    <source>
        <dbReference type="ARBA" id="ARBA00022692"/>
    </source>
</evidence>
<dbReference type="PANTHER" id="PTHR24221:SF646">
    <property type="entry name" value="HAEMOLYSIN SECRETION ATP-BINDING PROTEIN"/>
    <property type="match status" value="1"/>
</dbReference>
<dbReference type="SUPFAM" id="SSF52540">
    <property type="entry name" value="P-loop containing nucleoside triphosphate hydrolases"/>
    <property type="match status" value="1"/>
</dbReference>
<comment type="caution">
    <text evidence="12">The sequence shown here is derived from an EMBL/GenBank/DDBJ whole genome shotgun (WGS) entry which is preliminary data.</text>
</comment>
<dbReference type="GO" id="GO:0034040">
    <property type="term" value="F:ATPase-coupled lipid transmembrane transporter activity"/>
    <property type="evidence" value="ECO:0007669"/>
    <property type="project" value="TreeGrafter"/>
</dbReference>
<dbReference type="GO" id="GO:0016887">
    <property type="term" value="F:ATP hydrolysis activity"/>
    <property type="evidence" value="ECO:0007669"/>
    <property type="project" value="InterPro"/>
</dbReference>
<accession>A0A7W7I3T2</accession>
<keyword evidence="5" id="KW-0547">Nucleotide-binding</keyword>
<dbReference type="InterPro" id="IPR027417">
    <property type="entry name" value="P-loop_NTPase"/>
</dbReference>
<evidence type="ECO:0000256" key="8">
    <source>
        <dbReference type="ARBA" id="ARBA00023136"/>
    </source>
</evidence>
<reference evidence="12 13" key="1">
    <citation type="submission" date="2020-08" db="EMBL/GenBank/DDBJ databases">
        <title>Sequencing the genomes of 1000 actinobacteria strains.</title>
        <authorList>
            <person name="Klenk H.-P."/>
        </authorList>
    </citation>
    <scope>NUCLEOTIDE SEQUENCE [LARGE SCALE GENOMIC DNA]</scope>
    <source>
        <strain evidence="12 13">DSM 43149</strain>
    </source>
</reference>
<dbReference type="RefSeq" id="WP_184996874.1">
    <property type="nucleotide sequence ID" value="NZ_BOMK01000021.1"/>
</dbReference>
<feature type="transmembrane region" description="Helical" evidence="10">
    <location>
        <begin position="294"/>
        <end position="313"/>
    </location>
</feature>
<dbReference type="InterPro" id="IPR003439">
    <property type="entry name" value="ABC_transporter-like_ATP-bd"/>
</dbReference>
<dbReference type="InterPro" id="IPR039421">
    <property type="entry name" value="Type_1_exporter"/>
</dbReference>
<sequence>MLSIDASGVLMVDQSAGDAVNRSVWGEFTGGMRGRWDQRRAILRLLLGGGPAVVGSAVLLQIIAGLLPIGFVLATAGVIAGVPAAVEGGVDSSAWQQLRDHLIAAAALFFAIQLLLPVQAFLGEVLRRRIDDRVRDRLMADSFAGPSVAVLEDPEVLDQAADGVNMLRMAAWTPGAACAGFIALLSHYLQTVAAAVVVAVVYEWWAGAAVLLAGLVIRFGYRVGLSVFGRIFMTHQRVRRRRFYFRDLLFTADAAKEIRVFGLLGWVGERYSDAFMASSVPVWQQRRRIFYGPYVLYTLTAFVLLGGVLAAVARASATGVLGVGAFMIVMQAALSSIRIGAFIAESDVQTEYGMNAQQALTRLGELTLAAADPGGSETPSAELPIREIRFERVTFRYAPDAPPVLDGLDLVIPAGASLAIVGLNGAGKTTLVKLLARLYEPESGRITADGVDIRTFDGAAWQRKVAAIFQDFVHFELPVRDNVGFGAGGLRDDEPIEEALRRAGALEFVAGLPAGLDTPLSRQYTDGAELSGGQWQRIAIARALIAVEGGARVLVLDEPTASLDARAEVAFFERFLDLTSGATSLVISHRFSTVRRADRIAVLEHGRVTESGTHDGLLAAGGRYAELFMLQAARFAEDEPSGDDDLIEETADA</sequence>
<evidence type="ECO:0000256" key="7">
    <source>
        <dbReference type="ARBA" id="ARBA00022989"/>
    </source>
</evidence>
<evidence type="ECO:0000256" key="10">
    <source>
        <dbReference type="SAM" id="Phobius"/>
    </source>
</evidence>
<dbReference type="Proteomes" id="UP000578112">
    <property type="component" value="Unassembled WGS sequence"/>
</dbReference>
<dbReference type="Gene3D" id="3.40.50.300">
    <property type="entry name" value="P-loop containing nucleotide triphosphate hydrolases"/>
    <property type="match status" value="1"/>
</dbReference>
<protein>
    <submittedName>
        <fullName evidence="12">ATP-binding cassette subfamily B protein</fullName>
    </submittedName>
</protein>
<evidence type="ECO:0000313" key="13">
    <source>
        <dbReference type="Proteomes" id="UP000578112"/>
    </source>
</evidence>
<feature type="transmembrane region" description="Helical" evidence="10">
    <location>
        <begin position="42"/>
        <end position="64"/>
    </location>
</feature>
<name>A0A7W7I3T2_9ACTN</name>
<dbReference type="EMBL" id="JACHNH010000001">
    <property type="protein sequence ID" value="MBB4765872.1"/>
    <property type="molecule type" value="Genomic_DNA"/>
</dbReference>
<organism evidence="12 13">
    <name type="scientific">Actinoplanes digitatis</name>
    <dbReference type="NCBI Taxonomy" id="1868"/>
    <lineage>
        <taxon>Bacteria</taxon>
        <taxon>Bacillati</taxon>
        <taxon>Actinomycetota</taxon>
        <taxon>Actinomycetes</taxon>
        <taxon>Micromonosporales</taxon>
        <taxon>Micromonosporaceae</taxon>
        <taxon>Actinoplanes</taxon>
    </lineage>
</organism>
<comment type="similarity">
    <text evidence="9">Belongs to the ABC transporter superfamily. Lipid exporter (TC 3.A.1.106) family.</text>
</comment>
<dbReference type="Gene3D" id="1.20.1560.10">
    <property type="entry name" value="ABC transporter type 1, transmembrane domain"/>
    <property type="match status" value="1"/>
</dbReference>
<dbReference type="FunFam" id="3.40.50.300:FF:000299">
    <property type="entry name" value="ABC transporter ATP-binding protein/permease"/>
    <property type="match status" value="1"/>
</dbReference>
<dbReference type="PROSITE" id="PS50893">
    <property type="entry name" value="ABC_TRANSPORTER_2"/>
    <property type="match status" value="1"/>
</dbReference>
<evidence type="ECO:0000259" key="11">
    <source>
        <dbReference type="PROSITE" id="PS50893"/>
    </source>
</evidence>
<keyword evidence="6 12" id="KW-0067">ATP-binding</keyword>
<dbReference type="InterPro" id="IPR036640">
    <property type="entry name" value="ABC1_TM_sf"/>
</dbReference>
<evidence type="ECO:0000256" key="6">
    <source>
        <dbReference type="ARBA" id="ARBA00022840"/>
    </source>
</evidence>
<dbReference type="PANTHER" id="PTHR24221">
    <property type="entry name" value="ATP-BINDING CASSETTE SUB-FAMILY B"/>
    <property type="match status" value="1"/>
</dbReference>
<evidence type="ECO:0000256" key="3">
    <source>
        <dbReference type="ARBA" id="ARBA00022475"/>
    </source>
</evidence>
<comment type="subcellular location">
    <subcellularLocation>
        <location evidence="1">Cell membrane</location>
        <topology evidence="1">Multi-pass membrane protein</topology>
    </subcellularLocation>
</comment>
<dbReference type="InterPro" id="IPR017871">
    <property type="entry name" value="ABC_transporter-like_CS"/>
</dbReference>
<dbReference type="InterPro" id="IPR003593">
    <property type="entry name" value="AAA+_ATPase"/>
</dbReference>
<dbReference type="SMART" id="SM00382">
    <property type="entry name" value="AAA"/>
    <property type="match status" value="1"/>
</dbReference>
<dbReference type="AlphaFoldDB" id="A0A7W7I3T2"/>
<feature type="transmembrane region" description="Helical" evidence="10">
    <location>
        <begin position="208"/>
        <end position="232"/>
    </location>
</feature>
<evidence type="ECO:0000256" key="9">
    <source>
        <dbReference type="ARBA" id="ARBA00061644"/>
    </source>
</evidence>
<dbReference type="PROSITE" id="PS00211">
    <property type="entry name" value="ABC_TRANSPORTER_1"/>
    <property type="match status" value="1"/>
</dbReference>
<dbReference type="Pfam" id="PF00005">
    <property type="entry name" value="ABC_tran"/>
    <property type="match status" value="1"/>
</dbReference>
<feature type="transmembrane region" description="Helical" evidence="10">
    <location>
        <begin position="102"/>
        <end position="123"/>
    </location>
</feature>
<feature type="domain" description="ABC transporter" evidence="11">
    <location>
        <begin position="388"/>
        <end position="630"/>
    </location>
</feature>
<gene>
    <name evidence="12" type="ORF">BJ971_006428</name>
</gene>
<evidence type="ECO:0000256" key="2">
    <source>
        <dbReference type="ARBA" id="ARBA00022448"/>
    </source>
</evidence>
<evidence type="ECO:0000313" key="12">
    <source>
        <dbReference type="EMBL" id="MBB4765872.1"/>
    </source>
</evidence>
<dbReference type="GO" id="GO:0005886">
    <property type="term" value="C:plasma membrane"/>
    <property type="evidence" value="ECO:0007669"/>
    <property type="project" value="UniProtKB-SubCell"/>
</dbReference>
<proteinExistence type="inferred from homology"/>